<dbReference type="RefSeq" id="WP_168006808.1">
    <property type="nucleotide sequence ID" value="NZ_JAATHJ010000013.1"/>
</dbReference>
<accession>A0A969TUZ8</accession>
<evidence type="ECO:0000256" key="3">
    <source>
        <dbReference type="ARBA" id="ARBA00022833"/>
    </source>
</evidence>
<dbReference type="AlphaFoldDB" id="A0A969TUZ8"/>
<dbReference type="PIRSF" id="PIRSF017292">
    <property type="entry name" value="UCP017292_Znf_CHY"/>
    <property type="match status" value="1"/>
</dbReference>
<sequence length="107" mass="11963">MNRQTVRGAIDDETRCGHYHGPTDIIALKCFCCREYFPCHACHEEQTGTPFTPWPKGYEQEKAVLCGSCKQELTISEYQNSGSRCPACGAGFNPGCRLHAHLYFSEA</sequence>
<evidence type="ECO:0000256" key="1">
    <source>
        <dbReference type="ARBA" id="ARBA00022723"/>
    </source>
</evidence>
<dbReference type="Proteomes" id="UP000752012">
    <property type="component" value="Unassembled WGS sequence"/>
</dbReference>
<keyword evidence="6" id="KW-1185">Reference proteome</keyword>
<dbReference type="PANTHER" id="PTHR28082:SF1">
    <property type="entry name" value="HELPER OF TIM PROTEIN 13"/>
    <property type="match status" value="1"/>
</dbReference>
<name>A0A969TUZ8_9BACI</name>
<organism evidence="5 6">
    <name type="scientific">Alkalicoccus luteus</name>
    <dbReference type="NCBI Taxonomy" id="1237094"/>
    <lineage>
        <taxon>Bacteria</taxon>
        <taxon>Bacillati</taxon>
        <taxon>Bacillota</taxon>
        <taxon>Bacilli</taxon>
        <taxon>Bacillales</taxon>
        <taxon>Bacillaceae</taxon>
        <taxon>Alkalicoccus</taxon>
    </lineage>
</organism>
<evidence type="ECO:0000256" key="2">
    <source>
        <dbReference type="ARBA" id="ARBA00022771"/>
    </source>
</evidence>
<feature type="domain" description="CHY-type" evidence="4">
    <location>
        <begin position="16"/>
        <end position="78"/>
    </location>
</feature>
<dbReference type="InterPro" id="IPR008913">
    <property type="entry name" value="Znf_CHY"/>
</dbReference>
<dbReference type="Pfam" id="PF05495">
    <property type="entry name" value="zf-CHY"/>
    <property type="match status" value="1"/>
</dbReference>
<keyword evidence="1" id="KW-0479">Metal-binding</keyword>
<gene>
    <name evidence="5" type="ORF">HCN83_09755</name>
</gene>
<keyword evidence="2" id="KW-0863">Zinc-finger</keyword>
<dbReference type="EMBL" id="JAATHJ010000013">
    <property type="protein sequence ID" value="NJP37870.1"/>
    <property type="molecule type" value="Genomic_DNA"/>
</dbReference>
<dbReference type="GO" id="GO:0008270">
    <property type="term" value="F:zinc ion binding"/>
    <property type="evidence" value="ECO:0007669"/>
    <property type="project" value="UniProtKB-KW"/>
</dbReference>
<protein>
    <recommendedName>
        <fullName evidence="4">CHY-type domain-containing protein</fullName>
    </recommendedName>
</protein>
<dbReference type="InterPro" id="IPR037274">
    <property type="entry name" value="Znf_CHY_sf"/>
</dbReference>
<comment type="caution">
    <text evidence="5">The sequence shown here is derived from an EMBL/GenBank/DDBJ whole genome shotgun (WGS) entry which is preliminary data.</text>
</comment>
<reference evidence="5 6" key="1">
    <citation type="submission" date="2020-03" db="EMBL/GenBank/DDBJ databases">
        <title>Assessment of the enzymatic potential of alkaline-tolerant lipase obtained from Bacillus luteus H11 (technogenic soil) for the bioremediation of saline soils contaminated with petroleum substances.</title>
        <authorList>
            <person name="Kalwasinska A."/>
        </authorList>
    </citation>
    <scope>NUCLEOTIDE SEQUENCE [LARGE SCALE GENOMIC DNA]</scope>
    <source>
        <strain evidence="5 6">H11</strain>
    </source>
</reference>
<dbReference type="PANTHER" id="PTHR28082">
    <property type="entry name" value="ZINC FINGER PROTEIN"/>
    <property type="match status" value="1"/>
</dbReference>
<evidence type="ECO:0000259" key="4">
    <source>
        <dbReference type="Pfam" id="PF05495"/>
    </source>
</evidence>
<dbReference type="SUPFAM" id="SSF161219">
    <property type="entry name" value="CHY zinc finger-like"/>
    <property type="match status" value="1"/>
</dbReference>
<evidence type="ECO:0000313" key="5">
    <source>
        <dbReference type="EMBL" id="NJP37870.1"/>
    </source>
</evidence>
<keyword evidence="3" id="KW-0862">Zinc</keyword>
<dbReference type="InterPro" id="IPR016694">
    <property type="entry name" value="UCP017292"/>
</dbReference>
<dbReference type="GO" id="GO:0045041">
    <property type="term" value="P:protein import into mitochondrial intermembrane space"/>
    <property type="evidence" value="ECO:0007669"/>
    <property type="project" value="TreeGrafter"/>
</dbReference>
<evidence type="ECO:0000313" key="6">
    <source>
        <dbReference type="Proteomes" id="UP000752012"/>
    </source>
</evidence>
<proteinExistence type="predicted"/>
<dbReference type="InterPro" id="IPR052604">
    <property type="entry name" value="Mito_Tim_assembly_helper"/>
</dbReference>